<dbReference type="OrthoDB" id="7407602at2"/>
<dbReference type="AlphaFoldDB" id="A0A845AVE9"/>
<gene>
    <name evidence="1" type="ORF">GRI94_11615</name>
</gene>
<organism evidence="1 2">
    <name type="scientific">Parerythrobacter jejuensis</name>
    <dbReference type="NCBI Taxonomy" id="795812"/>
    <lineage>
        <taxon>Bacteria</taxon>
        <taxon>Pseudomonadati</taxon>
        <taxon>Pseudomonadota</taxon>
        <taxon>Alphaproteobacteria</taxon>
        <taxon>Sphingomonadales</taxon>
        <taxon>Erythrobacteraceae</taxon>
        <taxon>Parerythrobacter</taxon>
    </lineage>
</organism>
<keyword evidence="2" id="KW-1185">Reference proteome</keyword>
<reference evidence="1 2" key="1">
    <citation type="submission" date="2019-12" db="EMBL/GenBank/DDBJ databases">
        <title>Genomic-based taxomic classification of the family Erythrobacteraceae.</title>
        <authorList>
            <person name="Xu L."/>
        </authorList>
    </citation>
    <scope>NUCLEOTIDE SEQUENCE [LARGE SCALE GENOMIC DNA]</scope>
    <source>
        <strain evidence="1 2">JCM 16677</strain>
    </source>
</reference>
<dbReference type="Proteomes" id="UP000446786">
    <property type="component" value="Unassembled WGS sequence"/>
</dbReference>
<name>A0A845AVE9_9SPHN</name>
<dbReference type="PROSITE" id="PS51257">
    <property type="entry name" value="PROKAR_LIPOPROTEIN"/>
    <property type="match status" value="1"/>
</dbReference>
<protein>
    <recommendedName>
        <fullName evidence="3">Lipoprotein</fullName>
    </recommendedName>
</protein>
<proteinExistence type="predicted"/>
<dbReference type="EMBL" id="WTYE01000001">
    <property type="protein sequence ID" value="MXP32466.1"/>
    <property type="molecule type" value="Genomic_DNA"/>
</dbReference>
<evidence type="ECO:0000313" key="2">
    <source>
        <dbReference type="Proteomes" id="UP000446786"/>
    </source>
</evidence>
<sequence length="178" mass="17700">MTRLFVAASLMVLAACSEQGEPQSAQDFADRIGGVQGAAPAAQAQDTNGAQAPIANAAVQSVPAGADVKQLERLGDIGTVDLGQRDGGCVFQDVGREVLFTSGNIQGGKGVIRVGGELVVVDAAGGLDAIKAGTTFGADGVSISVAPIAGNATRSQANVVVTDAAGQTQNFSGEWICG</sequence>
<comment type="caution">
    <text evidence="1">The sequence shown here is derived from an EMBL/GenBank/DDBJ whole genome shotgun (WGS) entry which is preliminary data.</text>
</comment>
<evidence type="ECO:0000313" key="1">
    <source>
        <dbReference type="EMBL" id="MXP32466.1"/>
    </source>
</evidence>
<evidence type="ECO:0008006" key="3">
    <source>
        <dbReference type="Google" id="ProtNLM"/>
    </source>
</evidence>
<dbReference type="RefSeq" id="WP_160779803.1">
    <property type="nucleotide sequence ID" value="NZ_BAAAZF010000001.1"/>
</dbReference>
<accession>A0A845AVE9</accession>